<name>A0A7J6MY78_PERCH</name>
<dbReference type="Proteomes" id="UP000591131">
    <property type="component" value="Unassembled WGS sequence"/>
</dbReference>
<protein>
    <submittedName>
        <fullName evidence="4">Uncharacterized protein</fullName>
    </submittedName>
</protein>
<keyword evidence="2" id="KW-1133">Transmembrane helix</keyword>
<dbReference type="AlphaFoldDB" id="A0A7J6MY78"/>
<accession>A0A7J6MY78</accession>
<feature type="transmembrane region" description="Helical" evidence="2">
    <location>
        <begin position="468"/>
        <end position="487"/>
    </location>
</feature>
<reference evidence="4 5" key="1">
    <citation type="submission" date="2020-04" db="EMBL/GenBank/DDBJ databases">
        <title>Perkinsus chesapeaki whole genome sequence.</title>
        <authorList>
            <person name="Bogema D.R."/>
        </authorList>
    </citation>
    <scope>NUCLEOTIDE SEQUENCE [LARGE SCALE GENOMIC DNA]</scope>
    <source>
        <strain evidence="4">ATCC PRA-425</strain>
    </source>
</reference>
<organism evidence="4 5">
    <name type="scientific">Perkinsus chesapeaki</name>
    <name type="common">Clam parasite</name>
    <name type="synonym">Perkinsus andrewsi</name>
    <dbReference type="NCBI Taxonomy" id="330153"/>
    <lineage>
        <taxon>Eukaryota</taxon>
        <taxon>Sar</taxon>
        <taxon>Alveolata</taxon>
        <taxon>Perkinsozoa</taxon>
        <taxon>Perkinsea</taxon>
        <taxon>Perkinsida</taxon>
        <taxon>Perkinsidae</taxon>
        <taxon>Perkinsus</taxon>
    </lineage>
</organism>
<dbReference type="PANTHER" id="PTHR31247">
    <property type="entry name" value="TRANSMEMBRANE PROTEIN 198 FAMILY MEMBER"/>
    <property type="match status" value="1"/>
</dbReference>
<feature type="transmembrane region" description="Helical" evidence="2">
    <location>
        <begin position="401"/>
        <end position="418"/>
    </location>
</feature>
<feature type="transmembrane region" description="Helical" evidence="2">
    <location>
        <begin position="310"/>
        <end position="331"/>
    </location>
</feature>
<feature type="transmembrane region" description="Helical" evidence="2">
    <location>
        <begin position="425"/>
        <end position="448"/>
    </location>
</feature>
<feature type="chain" id="PRO_5029628340" evidence="3">
    <location>
        <begin position="23"/>
        <end position="536"/>
    </location>
</feature>
<evidence type="ECO:0000313" key="4">
    <source>
        <dbReference type="EMBL" id="KAF4676533.1"/>
    </source>
</evidence>
<dbReference type="Gene3D" id="2.70.130.10">
    <property type="entry name" value="Mannose-6-phosphate receptor binding domain"/>
    <property type="match status" value="1"/>
</dbReference>
<evidence type="ECO:0000256" key="3">
    <source>
        <dbReference type="SAM" id="SignalP"/>
    </source>
</evidence>
<keyword evidence="5" id="KW-1185">Reference proteome</keyword>
<dbReference type="GO" id="GO:0005886">
    <property type="term" value="C:plasma membrane"/>
    <property type="evidence" value="ECO:0007669"/>
    <property type="project" value="TreeGrafter"/>
</dbReference>
<keyword evidence="2" id="KW-0472">Membrane</keyword>
<feature type="transmembrane region" description="Helical" evidence="2">
    <location>
        <begin position="216"/>
        <end position="234"/>
    </location>
</feature>
<keyword evidence="3" id="KW-0732">Signal</keyword>
<sequence>MICFIWLLTVTILLLQIEPTNAAPLIPAKWISRQFCLQATGPHLSVFNLKPLARSNDSIAALTNITIGSFTGDAIVLANVCQGLQTEPLLASSTGNATVGAIKLSSGDIIRVGGWDNTDWHLADRRGVNESLGVRLTHKAGDSKDCRYDRNGWVLHQEFPCDITAGSVPHIVKSHFYNNPEDGCSIYLSYSPTSAACPILHLDVVSQLFDPHEPRLLGGVLLVLAGIPLCIRGLRMSKAGTFITGLSLFGAVAFGLLAQLAFNDSTHDNYDDSYRGSSGILPQYTVLETLFVVAVSLMTGYIAGEVFVKCIPFLVAMIGAWAGCLLCWVIFDAIMSHMGSESYSGGGGGSNMEHENMMFNPEEDEDKTIAWLMGGPNSDDILKNTIQDSLSTASGGMTRCFLYAGMAILSFIFALLSVESMVPFIIMATALIGAFFIVQGTGNILFAIKGVQPEQSLADLIIESPSGLSGWLVLILLLILFAWGVAVQSKNFDKVLYHTTSLLSPRGNVSSDVHDAAEPNGPQPSSALYHRLDEAR</sequence>
<feature type="transmembrane region" description="Helical" evidence="2">
    <location>
        <begin position="241"/>
        <end position="262"/>
    </location>
</feature>
<evidence type="ECO:0000256" key="1">
    <source>
        <dbReference type="SAM" id="MobiDB-lite"/>
    </source>
</evidence>
<comment type="caution">
    <text evidence="4">The sequence shown here is derived from an EMBL/GenBank/DDBJ whole genome shotgun (WGS) entry which is preliminary data.</text>
</comment>
<gene>
    <name evidence="4" type="ORF">FOL47_005969</name>
</gene>
<dbReference type="OrthoDB" id="10629563at2759"/>
<evidence type="ECO:0000256" key="2">
    <source>
        <dbReference type="SAM" id="Phobius"/>
    </source>
</evidence>
<feature type="region of interest" description="Disordered" evidence="1">
    <location>
        <begin position="506"/>
        <end position="536"/>
    </location>
</feature>
<dbReference type="PANTHER" id="PTHR31247:SF5">
    <property type="entry name" value="DUF4203 DOMAIN-CONTAINING PROTEIN"/>
    <property type="match status" value="1"/>
</dbReference>
<dbReference type="InterPro" id="IPR009011">
    <property type="entry name" value="Man6P_isomerase_rcpt-bd_dom_sf"/>
</dbReference>
<evidence type="ECO:0000313" key="5">
    <source>
        <dbReference type="Proteomes" id="UP000591131"/>
    </source>
</evidence>
<proteinExistence type="predicted"/>
<dbReference type="EMBL" id="JAAPAO010000033">
    <property type="protein sequence ID" value="KAF4676533.1"/>
    <property type="molecule type" value="Genomic_DNA"/>
</dbReference>
<feature type="transmembrane region" description="Helical" evidence="2">
    <location>
        <begin position="282"/>
        <end position="303"/>
    </location>
</feature>
<feature type="signal peptide" evidence="3">
    <location>
        <begin position="1"/>
        <end position="22"/>
    </location>
</feature>
<keyword evidence="2" id="KW-0812">Transmembrane</keyword>
<dbReference type="InterPro" id="IPR040236">
    <property type="entry name" value="TMEM198"/>
</dbReference>